<proteinExistence type="predicted"/>
<evidence type="ECO:0000313" key="2">
    <source>
        <dbReference type="Proteomes" id="UP000265520"/>
    </source>
</evidence>
<dbReference type="AlphaFoldDB" id="A0A392M9S5"/>
<name>A0A392M9S5_9FABA</name>
<keyword evidence="2" id="KW-1185">Reference proteome</keyword>
<dbReference type="Proteomes" id="UP000265520">
    <property type="component" value="Unassembled WGS sequence"/>
</dbReference>
<reference evidence="1 2" key="1">
    <citation type="journal article" date="2018" name="Front. Plant Sci.">
        <title>Red Clover (Trifolium pratense) and Zigzag Clover (T. medium) - A Picture of Genomic Similarities and Differences.</title>
        <authorList>
            <person name="Dluhosova J."/>
            <person name="Istvanek J."/>
            <person name="Nedelnik J."/>
            <person name="Repkova J."/>
        </authorList>
    </citation>
    <scope>NUCLEOTIDE SEQUENCE [LARGE SCALE GENOMIC DNA]</scope>
    <source>
        <strain evidence="2">cv. 10/8</strain>
        <tissue evidence="1">Leaf</tissue>
    </source>
</reference>
<gene>
    <name evidence="1" type="ORF">A2U01_0004851</name>
</gene>
<evidence type="ECO:0000313" key="1">
    <source>
        <dbReference type="EMBL" id="MCH84021.1"/>
    </source>
</evidence>
<organism evidence="1 2">
    <name type="scientific">Trifolium medium</name>
    <dbReference type="NCBI Taxonomy" id="97028"/>
    <lineage>
        <taxon>Eukaryota</taxon>
        <taxon>Viridiplantae</taxon>
        <taxon>Streptophyta</taxon>
        <taxon>Embryophyta</taxon>
        <taxon>Tracheophyta</taxon>
        <taxon>Spermatophyta</taxon>
        <taxon>Magnoliopsida</taxon>
        <taxon>eudicotyledons</taxon>
        <taxon>Gunneridae</taxon>
        <taxon>Pentapetalae</taxon>
        <taxon>rosids</taxon>
        <taxon>fabids</taxon>
        <taxon>Fabales</taxon>
        <taxon>Fabaceae</taxon>
        <taxon>Papilionoideae</taxon>
        <taxon>50 kb inversion clade</taxon>
        <taxon>NPAAA clade</taxon>
        <taxon>Hologalegina</taxon>
        <taxon>IRL clade</taxon>
        <taxon>Trifolieae</taxon>
        <taxon>Trifolium</taxon>
    </lineage>
</organism>
<protein>
    <submittedName>
        <fullName evidence="1">Disease resistance protein (TIR-NBS-LRR class)</fullName>
    </submittedName>
</protein>
<comment type="caution">
    <text evidence="1">The sequence shown here is derived from an EMBL/GenBank/DDBJ whole genome shotgun (WGS) entry which is preliminary data.</text>
</comment>
<sequence length="238" mass="27176">MKEKFREVLHIDISMPIILEECECHHFTGSALQSGSSPTVLTLREWREAPSCRYWGSVELEGNQLAWRISKGKESMREGISNIVILLKCQDCSLVEASSSNNVESLEEDYKDSELEDLLRRIENDAIRLNESQGKLKAHIVQMDATVCNKHLMEMSIIRGQEILGRFGSNFKKTPYGKLRVEINGKYSKINVQHELRIEHNAPADQKQHELGGESQDTNNHQNQMGWIKSLIGWIGRS</sequence>
<accession>A0A392M9S5</accession>
<dbReference type="EMBL" id="LXQA010006131">
    <property type="protein sequence ID" value="MCH84021.1"/>
    <property type="molecule type" value="Genomic_DNA"/>
</dbReference>